<dbReference type="AlphaFoldDB" id="A0A9D2RFC9"/>
<dbReference type="CDD" id="cd00082">
    <property type="entry name" value="HisKA"/>
    <property type="match status" value="1"/>
</dbReference>
<keyword evidence="6" id="KW-0808">Transferase</keyword>
<evidence type="ECO:0000256" key="15">
    <source>
        <dbReference type="SAM" id="Phobius"/>
    </source>
</evidence>
<feature type="transmembrane region" description="Helical" evidence="15">
    <location>
        <begin position="422"/>
        <end position="455"/>
    </location>
</feature>
<evidence type="ECO:0000313" key="18">
    <source>
        <dbReference type="Proteomes" id="UP000823909"/>
    </source>
</evidence>
<keyword evidence="4" id="KW-1003">Cell membrane</keyword>
<dbReference type="InterPro" id="IPR003594">
    <property type="entry name" value="HATPase_dom"/>
</dbReference>
<dbReference type="Gene3D" id="3.30.565.10">
    <property type="entry name" value="Histidine kinase-like ATPase, C-terminal domain"/>
    <property type="match status" value="1"/>
</dbReference>
<keyword evidence="7 15" id="KW-0812">Transmembrane</keyword>
<comment type="subcellular location">
    <subcellularLocation>
        <location evidence="2">Cell membrane</location>
        <topology evidence="2">Multi-pass membrane protein</topology>
    </subcellularLocation>
</comment>
<dbReference type="SMART" id="SM00387">
    <property type="entry name" value="HATPase_c"/>
    <property type="match status" value="1"/>
</dbReference>
<feature type="compositionally biased region" description="Basic and acidic residues" evidence="14">
    <location>
        <begin position="744"/>
        <end position="754"/>
    </location>
</feature>
<accession>A0A9D2RFC9</accession>
<dbReference type="Proteomes" id="UP000823909">
    <property type="component" value="Unassembled WGS sequence"/>
</dbReference>
<keyword evidence="13 15" id="KW-0472">Membrane</keyword>
<sequence length="760" mass="87108">MDTKSKNSHKRGIIITVILLAFCSVMMLSQYDSIRGAVETAPSAYEASFSDTLRESSIGQDLAEGNYLVYNQYSHDTDPADVLSDYGQRNFELTAKYLDIGLYDAEGKPLTEAQPETAETDEKATTSETGDTETKMSTTDRRLQEPDEESAGYVFRAEYTFSADGQLAGIQVDGTELMPEEEYDLENQFLVYAQQTEYEDYISSITSPQDVTVIYGMNAENMDAFMEKNAWVEEEYPPDIEYTGAYRDTLETLWVLVILAALLLPFRKKLDISEMKLFDVPFEAVLLVWFLTATVCLDGPVPYIVEHTVEDTLLPGMQMGNGIWLLAMAFNFAMWFVLIGVFFWAATSLRAMFRMKGAYWRERTLTAKLIRHYRGRGTESDEEMVRKAGGVIRRMKAFFARQYDALQHIDFREKTNRTILKIVIINYIILAIVCFLWYYGALALIIYSVLLFLFLRKYVKDLQGKYQLLLKSTNQLAEGHLDVPIDEDVGIFEPIQDELKKIQKGFKKAVDEEVKNERMKTELVTNVSHDLRTPLTAIITYTDLLKNEKDEEKRKEYIEVLEKKNLRLKVLIEDLFEISKAASRSVAMHFMKVDIVDLIKQAGLENDSKIKAADLDFRWKLPDHKLIMWLDSQKTYRIFENLIVNITKYAMPHTRVYIEMEERENKVHISMKNISASELNFDTEEITDRFVRGDASRNTEGSGLGLAIAKSFVELQHGSLKISTEADLFRADIILPKLPVPPEEEQRQQAEREAGSGTES</sequence>
<evidence type="ECO:0000256" key="2">
    <source>
        <dbReference type="ARBA" id="ARBA00004651"/>
    </source>
</evidence>
<keyword evidence="11 15" id="KW-1133">Transmembrane helix</keyword>
<evidence type="ECO:0000313" key="17">
    <source>
        <dbReference type="EMBL" id="HJD42775.1"/>
    </source>
</evidence>
<dbReference type="InterPro" id="IPR036890">
    <property type="entry name" value="HATPase_C_sf"/>
</dbReference>
<comment type="catalytic activity">
    <reaction evidence="1">
        <text>ATP + protein L-histidine = ADP + protein N-phospho-L-histidine.</text>
        <dbReference type="EC" id="2.7.13.3"/>
    </reaction>
</comment>
<keyword evidence="12" id="KW-0902">Two-component regulatory system</keyword>
<dbReference type="Pfam" id="PF02518">
    <property type="entry name" value="HATPase_c"/>
    <property type="match status" value="1"/>
</dbReference>
<comment type="caution">
    <text evidence="17">The sequence shown here is derived from an EMBL/GenBank/DDBJ whole genome shotgun (WGS) entry which is preliminary data.</text>
</comment>
<feature type="region of interest" description="Disordered" evidence="14">
    <location>
        <begin position="739"/>
        <end position="760"/>
    </location>
</feature>
<evidence type="ECO:0000256" key="3">
    <source>
        <dbReference type="ARBA" id="ARBA00012438"/>
    </source>
</evidence>
<feature type="transmembrane region" description="Helical" evidence="15">
    <location>
        <begin position="278"/>
        <end position="303"/>
    </location>
</feature>
<dbReference type="InterPro" id="IPR036097">
    <property type="entry name" value="HisK_dim/P_sf"/>
</dbReference>
<dbReference type="GO" id="GO:0005886">
    <property type="term" value="C:plasma membrane"/>
    <property type="evidence" value="ECO:0007669"/>
    <property type="project" value="UniProtKB-SubCell"/>
</dbReference>
<gene>
    <name evidence="17" type="ORF">H9910_07175</name>
</gene>
<dbReference type="EC" id="2.7.13.3" evidence="3"/>
<feature type="transmembrane region" description="Helical" evidence="15">
    <location>
        <begin position="12"/>
        <end position="31"/>
    </location>
</feature>
<dbReference type="GO" id="GO:0005524">
    <property type="term" value="F:ATP binding"/>
    <property type="evidence" value="ECO:0007669"/>
    <property type="project" value="UniProtKB-KW"/>
</dbReference>
<dbReference type="SUPFAM" id="SSF55874">
    <property type="entry name" value="ATPase domain of HSP90 chaperone/DNA topoisomerase II/histidine kinase"/>
    <property type="match status" value="1"/>
</dbReference>
<keyword evidence="5" id="KW-0597">Phosphoprotein</keyword>
<feature type="transmembrane region" description="Helical" evidence="15">
    <location>
        <begin position="249"/>
        <end position="266"/>
    </location>
</feature>
<feature type="compositionally biased region" description="Basic and acidic residues" evidence="14">
    <location>
        <begin position="132"/>
        <end position="145"/>
    </location>
</feature>
<reference evidence="17" key="2">
    <citation type="submission" date="2021-04" db="EMBL/GenBank/DDBJ databases">
        <authorList>
            <person name="Gilroy R."/>
        </authorList>
    </citation>
    <scope>NUCLEOTIDE SEQUENCE</scope>
    <source>
        <strain evidence="17">ChiBcec15-3976</strain>
    </source>
</reference>
<name>A0A9D2RFC9_9FIRM</name>
<protein>
    <recommendedName>
        <fullName evidence="3">histidine kinase</fullName>
        <ecNumber evidence="3">2.7.13.3</ecNumber>
    </recommendedName>
</protein>
<dbReference type="EMBL" id="DWUU01000043">
    <property type="protein sequence ID" value="HJD42775.1"/>
    <property type="molecule type" value="Genomic_DNA"/>
</dbReference>
<dbReference type="PROSITE" id="PS50109">
    <property type="entry name" value="HIS_KIN"/>
    <property type="match status" value="1"/>
</dbReference>
<evidence type="ECO:0000256" key="14">
    <source>
        <dbReference type="SAM" id="MobiDB-lite"/>
    </source>
</evidence>
<organism evidence="17 18">
    <name type="scientific">Candidatus Mediterraneibacter quadrami</name>
    <dbReference type="NCBI Taxonomy" id="2838684"/>
    <lineage>
        <taxon>Bacteria</taxon>
        <taxon>Bacillati</taxon>
        <taxon>Bacillota</taxon>
        <taxon>Clostridia</taxon>
        <taxon>Lachnospirales</taxon>
        <taxon>Lachnospiraceae</taxon>
        <taxon>Mediterraneibacter</taxon>
    </lineage>
</organism>
<reference evidence="17" key="1">
    <citation type="journal article" date="2021" name="PeerJ">
        <title>Extensive microbial diversity within the chicken gut microbiome revealed by metagenomics and culture.</title>
        <authorList>
            <person name="Gilroy R."/>
            <person name="Ravi A."/>
            <person name="Getino M."/>
            <person name="Pursley I."/>
            <person name="Horton D.L."/>
            <person name="Alikhan N.F."/>
            <person name="Baker D."/>
            <person name="Gharbi K."/>
            <person name="Hall N."/>
            <person name="Watson M."/>
            <person name="Adriaenssens E.M."/>
            <person name="Foster-Nyarko E."/>
            <person name="Jarju S."/>
            <person name="Secka A."/>
            <person name="Antonio M."/>
            <person name="Oren A."/>
            <person name="Chaudhuri R.R."/>
            <person name="La Ragione R."/>
            <person name="Hildebrand F."/>
            <person name="Pallen M.J."/>
        </authorList>
    </citation>
    <scope>NUCLEOTIDE SEQUENCE</scope>
    <source>
        <strain evidence="17">ChiBcec15-3976</strain>
    </source>
</reference>
<dbReference type="Gene3D" id="1.10.287.130">
    <property type="match status" value="1"/>
</dbReference>
<evidence type="ECO:0000256" key="5">
    <source>
        <dbReference type="ARBA" id="ARBA00022553"/>
    </source>
</evidence>
<dbReference type="PANTHER" id="PTHR45528:SF1">
    <property type="entry name" value="SENSOR HISTIDINE KINASE CPXA"/>
    <property type="match status" value="1"/>
</dbReference>
<evidence type="ECO:0000259" key="16">
    <source>
        <dbReference type="PROSITE" id="PS50109"/>
    </source>
</evidence>
<dbReference type="GO" id="GO:0000155">
    <property type="term" value="F:phosphorelay sensor kinase activity"/>
    <property type="evidence" value="ECO:0007669"/>
    <property type="project" value="InterPro"/>
</dbReference>
<dbReference type="SMART" id="SM00388">
    <property type="entry name" value="HisKA"/>
    <property type="match status" value="1"/>
</dbReference>
<evidence type="ECO:0000256" key="9">
    <source>
        <dbReference type="ARBA" id="ARBA00022777"/>
    </source>
</evidence>
<feature type="domain" description="Histidine kinase" evidence="16">
    <location>
        <begin position="526"/>
        <end position="739"/>
    </location>
</feature>
<evidence type="ECO:0000256" key="7">
    <source>
        <dbReference type="ARBA" id="ARBA00022692"/>
    </source>
</evidence>
<dbReference type="InterPro" id="IPR005467">
    <property type="entry name" value="His_kinase_dom"/>
</dbReference>
<dbReference type="InterPro" id="IPR050398">
    <property type="entry name" value="HssS/ArlS-like"/>
</dbReference>
<dbReference type="PANTHER" id="PTHR45528">
    <property type="entry name" value="SENSOR HISTIDINE KINASE CPXA"/>
    <property type="match status" value="1"/>
</dbReference>
<evidence type="ECO:0000256" key="13">
    <source>
        <dbReference type="ARBA" id="ARBA00023136"/>
    </source>
</evidence>
<keyword evidence="8" id="KW-0547">Nucleotide-binding</keyword>
<dbReference type="InterPro" id="IPR003661">
    <property type="entry name" value="HisK_dim/P_dom"/>
</dbReference>
<evidence type="ECO:0000256" key="10">
    <source>
        <dbReference type="ARBA" id="ARBA00022840"/>
    </source>
</evidence>
<evidence type="ECO:0000256" key="6">
    <source>
        <dbReference type="ARBA" id="ARBA00022679"/>
    </source>
</evidence>
<feature type="region of interest" description="Disordered" evidence="14">
    <location>
        <begin position="111"/>
        <end position="147"/>
    </location>
</feature>
<proteinExistence type="predicted"/>
<dbReference type="FunFam" id="1.10.287.130:FF:000008">
    <property type="entry name" value="Two-component sensor histidine kinase"/>
    <property type="match status" value="1"/>
</dbReference>
<keyword evidence="10" id="KW-0067">ATP-binding</keyword>
<evidence type="ECO:0000256" key="8">
    <source>
        <dbReference type="ARBA" id="ARBA00022741"/>
    </source>
</evidence>
<feature type="transmembrane region" description="Helical" evidence="15">
    <location>
        <begin position="323"/>
        <end position="346"/>
    </location>
</feature>
<evidence type="ECO:0000256" key="1">
    <source>
        <dbReference type="ARBA" id="ARBA00000085"/>
    </source>
</evidence>
<evidence type="ECO:0000256" key="11">
    <source>
        <dbReference type="ARBA" id="ARBA00022989"/>
    </source>
</evidence>
<evidence type="ECO:0000256" key="4">
    <source>
        <dbReference type="ARBA" id="ARBA00022475"/>
    </source>
</evidence>
<dbReference type="Pfam" id="PF00512">
    <property type="entry name" value="HisKA"/>
    <property type="match status" value="1"/>
</dbReference>
<dbReference type="SUPFAM" id="SSF47384">
    <property type="entry name" value="Homodimeric domain of signal transducing histidine kinase"/>
    <property type="match status" value="1"/>
</dbReference>
<evidence type="ECO:0000256" key="12">
    <source>
        <dbReference type="ARBA" id="ARBA00023012"/>
    </source>
</evidence>
<keyword evidence="9 17" id="KW-0418">Kinase</keyword>